<dbReference type="EMBL" id="JACJIE010000004">
    <property type="protein sequence ID" value="MBA8943951.1"/>
    <property type="molecule type" value="Genomic_DNA"/>
</dbReference>
<sequence>MLAYERPTLTRVGSFRITGLGLFRGPERLIRLRFSL</sequence>
<gene>
    <name evidence="1" type="ORF">FHS33_002379</name>
</gene>
<dbReference type="AlphaFoldDB" id="A0AA40SD34"/>
<name>A0AA40SD34_9ACTN</name>
<evidence type="ECO:0000313" key="1">
    <source>
        <dbReference type="EMBL" id="MBA8943951.1"/>
    </source>
</evidence>
<dbReference type="Pfam" id="PF19397">
    <property type="entry name" value="DUF5972"/>
    <property type="match status" value="1"/>
</dbReference>
<accession>A0AA40SD34</accession>
<dbReference type="RefSeq" id="WP_142195233.1">
    <property type="nucleotide sequence ID" value="NZ_BMSU01000007.1"/>
</dbReference>
<protein>
    <recommendedName>
        <fullName evidence="3">Lasso RiPP family leader peptide-containing protein</fullName>
    </recommendedName>
</protein>
<evidence type="ECO:0000313" key="2">
    <source>
        <dbReference type="Proteomes" id="UP000530412"/>
    </source>
</evidence>
<proteinExistence type="predicted"/>
<dbReference type="Proteomes" id="UP000530412">
    <property type="component" value="Unassembled WGS sequence"/>
</dbReference>
<dbReference type="NCBIfam" id="NF033521">
    <property type="entry name" value="lasso_leader_L3"/>
    <property type="match status" value="1"/>
</dbReference>
<organism evidence="1 2">
    <name type="scientific">Streptomyces calvus</name>
    <dbReference type="NCBI Taxonomy" id="67282"/>
    <lineage>
        <taxon>Bacteria</taxon>
        <taxon>Bacillati</taxon>
        <taxon>Actinomycetota</taxon>
        <taxon>Actinomycetes</taxon>
        <taxon>Kitasatosporales</taxon>
        <taxon>Streptomycetaceae</taxon>
        <taxon>Streptomyces</taxon>
    </lineage>
</organism>
<dbReference type="InterPro" id="IPR046015">
    <property type="entry name" value="DUF5972"/>
</dbReference>
<evidence type="ECO:0008006" key="3">
    <source>
        <dbReference type="Google" id="ProtNLM"/>
    </source>
</evidence>
<comment type="caution">
    <text evidence="1">The sequence shown here is derived from an EMBL/GenBank/DDBJ whole genome shotgun (WGS) entry which is preliminary data.</text>
</comment>
<reference evidence="1 2" key="1">
    <citation type="submission" date="2020-08" db="EMBL/GenBank/DDBJ databases">
        <title>Genomic Encyclopedia of Type Strains, Phase III (KMG-III): the genomes of soil and plant-associated and newly described type strains.</title>
        <authorList>
            <person name="Whitman W."/>
        </authorList>
    </citation>
    <scope>NUCLEOTIDE SEQUENCE [LARGE SCALE GENOMIC DNA]</scope>
    <source>
        <strain evidence="1 2">CECT 3271</strain>
    </source>
</reference>